<dbReference type="Pfam" id="PF03009">
    <property type="entry name" value="GDPD"/>
    <property type="match status" value="1"/>
</dbReference>
<dbReference type="PANTHER" id="PTHR46320:SF1">
    <property type="entry name" value="GLYCEROPHOSPHODIESTER PHOSPHODIESTERASE 1"/>
    <property type="match status" value="1"/>
</dbReference>
<dbReference type="PROSITE" id="PS51704">
    <property type="entry name" value="GP_PDE"/>
    <property type="match status" value="1"/>
</dbReference>
<evidence type="ECO:0000313" key="2">
    <source>
        <dbReference type="EMBL" id="KAL1128863.1"/>
    </source>
</evidence>
<dbReference type="PANTHER" id="PTHR46320">
    <property type="entry name" value="GLYCEROPHOSPHODIESTER PHOSPHODIESTERASE 1"/>
    <property type="match status" value="1"/>
</dbReference>
<dbReference type="EMBL" id="JBFDAA010000009">
    <property type="protein sequence ID" value="KAL1128863.1"/>
    <property type="molecule type" value="Genomic_DNA"/>
</dbReference>
<evidence type="ECO:0000313" key="3">
    <source>
        <dbReference type="Proteomes" id="UP001558652"/>
    </source>
</evidence>
<accession>A0ABD0YUL2</accession>
<keyword evidence="3" id="KW-1185">Reference proteome</keyword>
<dbReference type="InterPro" id="IPR030395">
    <property type="entry name" value="GP_PDE_dom"/>
</dbReference>
<dbReference type="InterPro" id="IPR017946">
    <property type="entry name" value="PLC-like_Pdiesterase_TIM-brl"/>
</dbReference>
<dbReference type="SUPFAM" id="SSF51695">
    <property type="entry name" value="PLC-like phosphodiesterases"/>
    <property type="match status" value="1"/>
</dbReference>
<gene>
    <name evidence="2" type="ORF">AAG570_013397</name>
</gene>
<dbReference type="Gene3D" id="3.20.20.190">
    <property type="entry name" value="Phosphatidylinositol (PI) phosphodiesterase"/>
    <property type="match status" value="1"/>
</dbReference>
<feature type="domain" description="GP-PDE" evidence="1">
    <location>
        <begin position="77"/>
        <end position="344"/>
    </location>
</feature>
<comment type="caution">
    <text evidence="2">The sequence shown here is derived from an EMBL/GenBank/DDBJ whole genome shotgun (WGS) entry which is preliminary data.</text>
</comment>
<reference evidence="2 3" key="1">
    <citation type="submission" date="2024-07" db="EMBL/GenBank/DDBJ databases">
        <title>Chromosome-level genome assembly of the water stick insect Ranatra chinensis (Heteroptera: Nepidae).</title>
        <authorList>
            <person name="Liu X."/>
        </authorList>
    </citation>
    <scope>NUCLEOTIDE SEQUENCE [LARGE SCALE GENOMIC DNA]</scope>
    <source>
        <strain evidence="2">Cailab_2021Rc</strain>
        <tissue evidence="2">Muscle</tissue>
    </source>
</reference>
<proteinExistence type="predicted"/>
<sequence>MLWTACYGLLVLAIEATNLAVLVGLLAGPLATYYCLKHYAIQPCDPMSVTEVLGIDLEDKTGEDGAAMDIAQDNLVLKVIAHRFAGIDAPENSLAALEACFQRGCIAVEFDVVLTADGIPIVFHDNLLDRMTNTIGEVSKKTWDELSSLDISINHPFHERFLGTNIPQFEDVIKKCLEYDMRLIIDIKDSSNEMTNIICKAYENYPMLYRRAIVTSFNPVVIYNIRSAKPGIIGAMSWRPYTMSCSNYSPKEEECVPYYSSFAAYYLARAADLVNAWLFNNVSYYVVGINLVLIHKDVITPELVHRWKKRNIRVVAWTVNIPSEKMHFSRNLQIPYLTDTMTGD</sequence>
<dbReference type="Proteomes" id="UP001558652">
    <property type="component" value="Unassembled WGS sequence"/>
</dbReference>
<organism evidence="2 3">
    <name type="scientific">Ranatra chinensis</name>
    <dbReference type="NCBI Taxonomy" id="642074"/>
    <lineage>
        <taxon>Eukaryota</taxon>
        <taxon>Metazoa</taxon>
        <taxon>Ecdysozoa</taxon>
        <taxon>Arthropoda</taxon>
        <taxon>Hexapoda</taxon>
        <taxon>Insecta</taxon>
        <taxon>Pterygota</taxon>
        <taxon>Neoptera</taxon>
        <taxon>Paraneoptera</taxon>
        <taxon>Hemiptera</taxon>
        <taxon>Heteroptera</taxon>
        <taxon>Panheteroptera</taxon>
        <taxon>Nepomorpha</taxon>
        <taxon>Nepidae</taxon>
        <taxon>Ranatrinae</taxon>
        <taxon>Ranatra</taxon>
    </lineage>
</organism>
<protein>
    <recommendedName>
        <fullName evidence="1">GP-PDE domain-containing protein</fullName>
    </recommendedName>
</protein>
<evidence type="ECO:0000259" key="1">
    <source>
        <dbReference type="PROSITE" id="PS51704"/>
    </source>
</evidence>
<name>A0ABD0YUL2_9HEMI</name>
<dbReference type="AlphaFoldDB" id="A0ABD0YUL2"/>